<dbReference type="PATRIC" id="fig|1422.18.peg.1709"/>
<proteinExistence type="predicted"/>
<evidence type="ECO:0008006" key="3">
    <source>
        <dbReference type="Google" id="ProtNLM"/>
    </source>
</evidence>
<dbReference type="InterPro" id="IPR011989">
    <property type="entry name" value="ARM-like"/>
</dbReference>
<dbReference type="AlphaFoldDB" id="A0A150M9V8"/>
<sequence>MMALLVVFTAAIALFAVLIVLFLCLVVRKWRENRRQARLRVYKERHRLWLLRYLLGEEEQMLLPASPLEREAMMELLDHFASLLNGEQVQERIRTLAEMHFQGWLHRRLSSRHWSERMNALFLIEDLQVKAMLPEMERLYRSKRVTKGEAAKLLAIFAQFDYSPVIAYVLEPKYKLTEFSYRVIFGHMSERLLRQVEQRFDELTRAGKCVFVDMIGIRRREERSFLLELLASDESELRVRALKAMAEIGMPLEAERLKQHLCSSHWQERLMAARLAGKCREERLLPLLYERLSDRSFVVRSEAAAAIARLPGGRTALRAAARTASDRYARDMARQWLGGGE</sequence>
<dbReference type="RefSeq" id="WP_033016239.1">
    <property type="nucleotide sequence ID" value="NZ_CBCSGJ010000019.1"/>
</dbReference>
<dbReference type="Proteomes" id="UP000075424">
    <property type="component" value="Unassembled WGS sequence"/>
</dbReference>
<dbReference type="InterPro" id="IPR016024">
    <property type="entry name" value="ARM-type_fold"/>
</dbReference>
<dbReference type="Pfam" id="PF13646">
    <property type="entry name" value="HEAT_2"/>
    <property type="match status" value="1"/>
</dbReference>
<protein>
    <recommendedName>
        <fullName evidence="3">HEAT repeat domain-containing protein</fullName>
    </recommendedName>
</protein>
<name>A0A150M9V8_GEOSE</name>
<evidence type="ECO:0000313" key="1">
    <source>
        <dbReference type="EMBL" id="KYD21360.1"/>
    </source>
</evidence>
<reference evidence="1 2" key="1">
    <citation type="submission" date="2016-01" db="EMBL/GenBank/DDBJ databases">
        <title>Draft Genome Sequences of Seven Thermophilic Sporeformers Isolated from Foods.</title>
        <authorList>
            <person name="Berendsen E.M."/>
            <person name="Wells-Bennik M.H."/>
            <person name="Krawcyk A.O."/>
            <person name="De Jong A."/>
            <person name="Holsappel S."/>
            <person name="Eijlander R.T."/>
            <person name="Kuipers O.P."/>
        </authorList>
    </citation>
    <scope>NUCLEOTIDE SEQUENCE [LARGE SCALE GENOMIC DNA]</scope>
    <source>
        <strain evidence="1 2">B4109</strain>
    </source>
</reference>
<dbReference type="EMBL" id="LQYV01000135">
    <property type="protein sequence ID" value="KYD21360.1"/>
    <property type="molecule type" value="Genomic_DNA"/>
</dbReference>
<gene>
    <name evidence="1" type="ORF">B4109_0906</name>
</gene>
<dbReference type="SUPFAM" id="SSF48371">
    <property type="entry name" value="ARM repeat"/>
    <property type="match status" value="1"/>
</dbReference>
<comment type="caution">
    <text evidence="1">The sequence shown here is derived from an EMBL/GenBank/DDBJ whole genome shotgun (WGS) entry which is preliminary data.</text>
</comment>
<dbReference type="Gene3D" id="1.25.10.10">
    <property type="entry name" value="Leucine-rich Repeat Variant"/>
    <property type="match status" value="1"/>
</dbReference>
<organism evidence="1 2">
    <name type="scientific">Geobacillus stearothermophilus</name>
    <name type="common">Bacillus stearothermophilus</name>
    <dbReference type="NCBI Taxonomy" id="1422"/>
    <lineage>
        <taxon>Bacteria</taxon>
        <taxon>Bacillati</taxon>
        <taxon>Bacillota</taxon>
        <taxon>Bacilli</taxon>
        <taxon>Bacillales</taxon>
        <taxon>Anoxybacillaceae</taxon>
        <taxon>Geobacillus</taxon>
    </lineage>
</organism>
<evidence type="ECO:0000313" key="2">
    <source>
        <dbReference type="Proteomes" id="UP000075424"/>
    </source>
</evidence>
<accession>A0A150M9V8</accession>